<organism evidence="4 5">
    <name type="scientific">Fusarium falciforme</name>
    <dbReference type="NCBI Taxonomy" id="195108"/>
    <lineage>
        <taxon>Eukaryota</taxon>
        <taxon>Fungi</taxon>
        <taxon>Dikarya</taxon>
        <taxon>Ascomycota</taxon>
        <taxon>Pezizomycotina</taxon>
        <taxon>Sordariomycetes</taxon>
        <taxon>Hypocreomycetidae</taxon>
        <taxon>Hypocreales</taxon>
        <taxon>Nectriaceae</taxon>
        <taxon>Fusarium</taxon>
        <taxon>Fusarium solani species complex</taxon>
    </lineage>
</organism>
<keyword evidence="4" id="KW-0808">Transferase</keyword>
<evidence type="ECO:0000313" key="4">
    <source>
        <dbReference type="EMBL" id="KAJ4197309.1"/>
    </source>
</evidence>
<dbReference type="EC" id="2.2.1.1" evidence="4"/>
<accession>A0A9W8RIF5</accession>
<dbReference type="InterPro" id="IPR055152">
    <property type="entry name" value="Transketolase-like_C_2"/>
</dbReference>
<dbReference type="GO" id="GO:0004802">
    <property type="term" value="F:transketolase activity"/>
    <property type="evidence" value="ECO:0007669"/>
    <property type="project" value="UniProtKB-EC"/>
</dbReference>
<dbReference type="Gene3D" id="3.40.50.920">
    <property type="match status" value="1"/>
</dbReference>
<evidence type="ECO:0000256" key="2">
    <source>
        <dbReference type="ARBA" id="ARBA00022842"/>
    </source>
</evidence>
<dbReference type="InterPro" id="IPR009014">
    <property type="entry name" value="Transketo_C/PFOR_II"/>
</dbReference>
<protein>
    <submittedName>
        <fullName evidence="4">Transketolase</fullName>
        <ecNumber evidence="4">2.2.1.1</ecNumber>
    </submittedName>
</protein>
<feature type="domain" description="Transketolase-like C-terminal" evidence="3">
    <location>
        <begin position="2"/>
        <end position="57"/>
    </location>
</feature>
<dbReference type="PANTHER" id="PTHR43522">
    <property type="entry name" value="TRANSKETOLASE"/>
    <property type="match status" value="1"/>
</dbReference>
<sequence>MQSEDYKRFVLGSGVPSLSVEALSTVGWQRWTHQQFGIDTFGASAPTDVLFEKFEFTKEGVAKRAIATIEFFKKKSQSIGSTLDRAI</sequence>
<dbReference type="AlphaFoldDB" id="A0A9W8RIF5"/>
<evidence type="ECO:0000313" key="5">
    <source>
        <dbReference type="Proteomes" id="UP001152087"/>
    </source>
</evidence>
<reference evidence="4" key="1">
    <citation type="submission" date="2022-09" db="EMBL/GenBank/DDBJ databases">
        <title>Fusarium specimens isolated from Avocado Roots.</title>
        <authorList>
            <person name="Stajich J."/>
            <person name="Roper C."/>
            <person name="Heimlech-Rivalta G."/>
        </authorList>
    </citation>
    <scope>NUCLEOTIDE SEQUENCE</scope>
    <source>
        <strain evidence="4">A02</strain>
    </source>
</reference>
<dbReference type="SUPFAM" id="SSF52922">
    <property type="entry name" value="TK C-terminal domain-like"/>
    <property type="match status" value="1"/>
</dbReference>
<dbReference type="Proteomes" id="UP001152087">
    <property type="component" value="Unassembled WGS sequence"/>
</dbReference>
<name>A0A9W8RIF5_9HYPO</name>
<dbReference type="GO" id="GO:0005829">
    <property type="term" value="C:cytosol"/>
    <property type="evidence" value="ECO:0007669"/>
    <property type="project" value="TreeGrafter"/>
</dbReference>
<gene>
    <name evidence="4" type="primary">TKL1_2</name>
    <name evidence="4" type="ORF">NW755_000004</name>
</gene>
<evidence type="ECO:0000259" key="3">
    <source>
        <dbReference type="Pfam" id="PF22613"/>
    </source>
</evidence>
<dbReference type="InterPro" id="IPR033247">
    <property type="entry name" value="Transketolase_fam"/>
</dbReference>
<comment type="caution">
    <text evidence="4">The sequence shown here is derived from an EMBL/GenBank/DDBJ whole genome shotgun (WGS) entry which is preliminary data.</text>
</comment>
<keyword evidence="2" id="KW-0460">Magnesium</keyword>
<dbReference type="GO" id="GO:0005634">
    <property type="term" value="C:nucleus"/>
    <property type="evidence" value="ECO:0007669"/>
    <property type="project" value="TreeGrafter"/>
</dbReference>
<dbReference type="PANTHER" id="PTHR43522:SF2">
    <property type="entry name" value="TRANSKETOLASE 1-RELATED"/>
    <property type="match status" value="1"/>
</dbReference>
<keyword evidence="5" id="KW-1185">Reference proteome</keyword>
<keyword evidence="1" id="KW-0479">Metal-binding</keyword>
<dbReference type="Pfam" id="PF22613">
    <property type="entry name" value="Transketolase_C_1"/>
    <property type="match status" value="1"/>
</dbReference>
<dbReference type="EMBL" id="JAOQAV010000001">
    <property type="protein sequence ID" value="KAJ4197309.1"/>
    <property type="molecule type" value="Genomic_DNA"/>
</dbReference>
<proteinExistence type="predicted"/>
<dbReference type="GO" id="GO:0046872">
    <property type="term" value="F:metal ion binding"/>
    <property type="evidence" value="ECO:0007669"/>
    <property type="project" value="UniProtKB-KW"/>
</dbReference>
<dbReference type="GO" id="GO:0006098">
    <property type="term" value="P:pentose-phosphate shunt"/>
    <property type="evidence" value="ECO:0007669"/>
    <property type="project" value="TreeGrafter"/>
</dbReference>
<evidence type="ECO:0000256" key="1">
    <source>
        <dbReference type="ARBA" id="ARBA00022723"/>
    </source>
</evidence>